<feature type="transmembrane region" description="Helical" evidence="1">
    <location>
        <begin position="143"/>
        <end position="164"/>
    </location>
</feature>
<name>A0A9X4AFB7_9BACI</name>
<organism evidence="4 5">
    <name type="scientific">Aquibacillus salsiterrae</name>
    <dbReference type="NCBI Taxonomy" id="2950439"/>
    <lineage>
        <taxon>Bacteria</taxon>
        <taxon>Bacillati</taxon>
        <taxon>Bacillota</taxon>
        <taxon>Bacilli</taxon>
        <taxon>Bacillales</taxon>
        <taxon>Bacillaceae</taxon>
        <taxon>Aquibacillus</taxon>
    </lineage>
</organism>
<comment type="caution">
    <text evidence="4">The sequence shown here is derived from an EMBL/GenBank/DDBJ whole genome shotgun (WGS) entry which is preliminary data.</text>
</comment>
<dbReference type="InterPro" id="IPR043128">
    <property type="entry name" value="Rev_trsase/Diguanyl_cyclase"/>
</dbReference>
<dbReference type="SUPFAM" id="SSF109604">
    <property type="entry name" value="HD-domain/PDEase-like"/>
    <property type="match status" value="1"/>
</dbReference>
<dbReference type="Pfam" id="PF00990">
    <property type="entry name" value="GGDEF"/>
    <property type="match status" value="1"/>
</dbReference>
<feature type="transmembrane region" description="Helical" evidence="1">
    <location>
        <begin position="108"/>
        <end position="131"/>
    </location>
</feature>
<keyword evidence="1" id="KW-0472">Membrane</keyword>
<dbReference type="PROSITE" id="PS51832">
    <property type="entry name" value="HD_GYP"/>
    <property type="match status" value="1"/>
</dbReference>
<dbReference type="InterPro" id="IPR037522">
    <property type="entry name" value="HD_GYP_dom"/>
</dbReference>
<feature type="transmembrane region" description="Helical" evidence="1">
    <location>
        <begin position="12"/>
        <end position="32"/>
    </location>
</feature>
<dbReference type="SMART" id="SM00471">
    <property type="entry name" value="HDc"/>
    <property type="match status" value="1"/>
</dbReference>
<dbReference type="AlphaFoldDB" id="A0A9X4AFB7"/>
<dbReference type="Proteomes" id="UP001145069">
    <property type="component" value="Unassembled WGS sequence"/>
</dbReference>
<dbReference type="CDD" id="cd00077">
    <property type="entry name" value="HDc"/>
    <property type="match status" value="1"/>
</dbReference>
<evidence type="ECO:0000313" key="4">
    <source>
        <dbReference type="EMBL" id="MDC3417701.1"/>
    </source>
</evidence>
<dbReference type="EMBL" id="JAMQKC010000012">
    <property type="protein sequence ID" value="MDC3417701.1"/>
    <property type="molecule type" value="Genomic_DNA"/>
</dbReference>
<dbReference type="PANTHER" id="PTHR43155">
    <property type="entry name" value="CYCLIC DI-GMP PHOSPHODIESTERASE PA4108-RELATED"/>
    <property type="match status" value="1"/>
</dbReference>
<gene>
    <name evidence="4" type="ORF">NC799_12410</name>
</gene>
<dbReference type="PANTHER" id="PTHR43155:SF2">
    <property type="entry name" value="CYCLIC DI-GMP PHOSPHODIESTERASE PA4108"/>
    <property type="match status" value="1"/>
</dbReference>
<dbReference type="InterPro" id="IPR029787">
    <property type="entry name" value="Nucleotide_cyclase"/>
</dbReference>
<dbReference type="FunFam" id="3.30.70.270:FF:000001">
    <property type="entry name" value="Diguanylate cyclase domain protein"/>
    <property type="match status" value="1"/>
</dbReference>
<dbReference type="Pfam" id="PF13487">
    <property type="entry name" value="HD_5"/>
    <property type="match status" value="1"/>
</dbReference>
<feature type="domain" description="HD-GYP" evidence="3">
    <location>
        <begin position="407"/>
        <end position="602"/>
    </location>
</feature>
<evidence type="ECO:0000256" key="1">
    <source>
        <dbReference type="SAM" id="Phobius"/>
    </source>
</evidence>
<sequence>MRQNLLRRENIYLSFVVLIGAIIFAAFGNLTFYSLQDWVLGYGLIGATLVLIHYIIVLPPEGNALSMDSAIYLASLFVFGLETTLTILLYCSFIHFSYERNIHWLRHAFNFAIYCMMISSAYYVFTLSGGIVGDVEVTMLPSYLLALFVYFVANVLLIGIFFWIKKRQNFIYLLKGMLVGTVEAYSSTLLLSLVLGRLLQEHPIFGLSLFVSITILLSFIFRQHFELYKEISNKANIDHLTGLKNHGYFKEVLSEKMDEVKRTKGTVSLAMLDIDDFKKYNDSYGHLKGDHLLQFFGELIEKECNEKEYIVARYGGEEFVILMSNTNESEAKAFIDCLRKKVNDTYFEGVELLPYGCLSFSAGIIEWNQQILNSSEFLSHADQAMYYAKAQGKNNTHIYGKEIDSISIEEPMEEMEQQLKLFLARDVYTYRHSKRVFMYAVEFSKKIELEDYERKILMLGALIHDIGKLEVPREVINKKGKLTQEEWELIKMHVIWGRDIVSVNKKFLDIVPLVELHHERYDGRGYPHGLKGEEIPKLARILCIIDSFDAMTTERPYQKTKSFEEAIDELRACAGTQFDPFYVEGFIDYIKEKIQKPEELVSEKKS</sequence>
<feature type="transmembrane region" description="Helical" evidence="1">
    <location>
        <begin position="204"/>
        <end position="221"/>
    </location>
</feature>
<protein>
    <submittedName>
        <fullName evidence="4">Diguanylate cyclase</fullName>
    </submittedName>
</protein>
<dbReference type="SMART" id="SM00267">
    <property type="entry name" value="GGDEF"/>
    <property type="match status" value="1"/>
</dbReference>
<reference evidence="4" key="1">
    <citation type="submission" date="2022-06" db="EMBL/GenBank/DDBJ databases">
        <title>Aquibacillus sp. a new bacterium isolated from soil saline samples.</title>
        <authorList>
            <person name="Galisteo C."/>
            <person name="De La Haba R."/>
            <person name="Sanchez-Porro C."/>
            <person name="Ventosa A."/>
        </authorList>
    </citation>
    <scope>NUCLEOTIDE SEQUENCE</scope>
    <source>
        <strain evidence="4">3ASR75-54</strain>
    </source>
</reference>
<dbReference type="NCBIfam" id="TIGR00254">
    <property type="entry name" value="GGDEF"/>
    <property type="match status" value="1"/>
</dbReference>
<dbReference type="SUPFAM" id="SSF55073">
    <property type="entry name" value="Nucleotide cyclase"/>
    <property type="match status" value="1"/>
</dbReference>
<keyword evidence="1" id="KW-1133">Transmembrane helix</keyword>
<dbReference type="Gene3D" id="1.10.3210.10">
    <property type="entry name" value="Hypothetical protein af1432"/>
    <property type="match status" value="1"/>
</dbReference>
<feature type="transmembrane region" description="Helical" evidence="1">
    <location>
        <begin position="70"/>
        <end position="96"/>
    </location>
</feature>
<feature type="domain" description="GGDEF" evidence="2">
    <location>
        <begin position="265"/>
        <end position="401"/>
    </location>
</feature>
<evidence type="ECO:0000259" key="2">
    <source>
        <dbReference type="PROSITE" id="PS50887"/>
    </source>
</evidence>
<feature type="transmembrane region" description="Helical" evidence="1">
    <location>
        <begin position="176"/>
        <end position="198"/>
    </location>
</feature>
<keyword evidence="5" id="KW-1185">Reference proteome</keyword>
<dbReference type="PROSITE" id="PS50887">
    <property type="entry name" value="GGDEF"/>
    <property type="match status" value="1"/>
</dbReference>
<dbReference type="RefSeq" id="WP_272446769.1">
    <property type="nucleotide sequence ID" value="NZ_JAMQKC010000012.1"/>
</dbReference>
<dbReference type="InterPro" id="IPR003607">
    <property type="entry name" value="HD/PDEase_dom"/>
</dbReference>
<proteinExistence type="predicted"/>
<feature type="transmembrane region" description="Helical" evidence="1">
    <location>
        <begin position="39"/>
        <end position="58"/>
    </location>
</feature>
<dbReference type="Gene3D" id="3.30.70.270">
    <property type="match status" value="1"/>
</dbReference>
<evidence type="ECO:0000259" key="3">
    <source>
        <dbReference type="PROSITE" id="PS51832"/>
    </source>
</evidence>
<evidence type="ECO:0000313" key="5">
    <source>
        <dbReference type="Proteomes" id="UP001145069"/>
    </source>
</evidence>
<dbReference type="CDD" id="cd01949">
    <property type="entry name" value="GGDEF"/>
    <property type="match status" value="1"/>
</dbReference>
<accession>A0A9X4AFB7</accession>
<dbReference type="InterPro" id="IPR000160">
    <property type="entry name" value="GGDEF_dom"/>
</dbReference>
<keyword evidence="1" id="KW-0812">Transmembrane</keyword>